<reference evidence="1" key="1">
    <citation type="journal article" date="2021" name="PeerJ">
        <title>Extensive microbial diversity within the chicken gut microbiome revealed by metagenomics and culture.</title>
        <authorList>
            <person name="Gilroy R."/>
            <person name="Ravi A."/>
            <person name="Getino M."/>
            <person name="Pursley I."/>
            <person name="Horton D.L."/>
            <person name="Alikhan N.F."/>
            <person name="Baker D."/>
            <person name="Gharbi K."/>
            <person name="Hall N."/>
            <person name="Watson M."/>
            <person name="Adriaenssens E.M."/>
            <person name="Foster-Nyarko E."/>
            <person name="Jarju S."/>
            <person name="Secka A."/>
            <person name="Antonio M."/>
            <person name="Oren A."/>
            <person name="Chaudhuri R.R."/>
            <person name="La Ragione R."/>
            <person name="Hildebrand F."/>
            <person name="Pallen M.J."/>
        </authorList>
    </citation>
    <scope>NUCLEOTIDE SEQUENCE</scope>
    <source>
        <strain evidence="1">ChiBcec1-1630</strain>
    </source>
</reference>
<protein>
    <submittedName>
        <fullName evidence="1">DUF1667 domain-containing protein</fullName>
    </submittedName>
</protein>
<dbReference type="PANTHER" id="PTHR39450">
    <property type="entry name" value="MOLYBDOPTERIN OXIDOREDUCTASE, 4FE-4S CLUSTER-BINDING SUBUNIT"/>
    <property type="match status" value="1"/>
</dbReference>
<comment type="caution">
    <text evidence="1">The sequence shown here is derived from an EMBL/GenBank/DDBJ whole genome shotgun (WGS) entry which is preliminary data.</text>
</comment>
<dbReference type="AlphaFoldDB" id="A0A9D2TST7"/>
<evidence type="ECO:0000313" key="1">
    <source>
        <dbReference type="EMBL" id="HJC88213.1"/>
    </source>
</evidence>
<dbReference type="PANTHER" id="PTHR39450:SF1">
    <property type="entry name" value="DUF1667 DOMAIN-CONTAINING PROTEIN"/>
    <property type="match status" value="1"/>
</dbReference>
<gene>
    <name evidence="1" type="ORF">H9926_09375</name>
</gene>
<accession>A0A9D2TST7</accession>
<reference evidence="1" key="2">
    <citation type="submission" date="2021-04" db="EMBL/GenBank/DDBJ databases">
        <authorList>
            <person name="Gilroy R."/>
        </authorList>
    </citation>
    <scope>NUCLEOTIDE SEQUENCE</scope>
    <source>
        <strain evidence="1">ChiBcec1-1630</strain>
    </source>
</reference>
<dbReference type="SUPFAM" id="SSF53706">
    <property type="entry name" value="Formate dehydrogenase/DMSO reductase, domains 1-3"/>
    <property type="match status" value="1"/>
</dbReference>
<proteinExistence type="predicted"/>
<dbReference type="Pfam" id="PF07892">
    <property type="entry name" value="DUF1667"/>
    <property type="match status" value="1"/>
</dbReference>
<dbReference type="Gene3D" id="3.10.530.10">
    <property type="entry name" value="CPE0013-like"/>
    <property type="match status" value="1"/>
</dbReference>
<dbReference type="Proteomes" id="UP000823922">
    <property type="component" value="Unassembled WGS sequence"/>
</dbReference>
<dbReference type="InterPro" id="IPR036593">
    <property type="entry name" value="CPE0013-like_sf"/>
</dbReference>
<name>A0A9D2TST7_9FIRM</name>
<evidence type="ECO:0000313" key="2">
    <source>
        <dbReference type="Proteomes" id="UP000823922"/>
    </source>
</evidence>
<organism evidence="1 2">
    <name type="scientific">Candidatus Eisenbergiella intestinigallinarum</name>
    <dbReference type="NCBI Taxonomy" id="2838549"/>
    <lineage>
        <taxon>Bacteria</taxon>
        <taxon>Bacillati</taxon>
        <taxon>Bacillota</taxon>
        <taxon>Clostridia</taxon>
        <taxon>Lachnospirales</taxon>
        <taxon>Lachnospiraceae</taxon>
        <taxon>Eisenbergiella</taxon>
    </lineage>
</organism>
<dbReference type="EMBL" id="DWVS01000235">
    <property type="protein sequence ID" value="HJC88213.1"/>
    <property type="molecule type" value="Genomic_DNA"/>
</dbReference>
<dbReference type="SUPFAM" id="SSF160148">
    <property type="entry name" value="CPE0013-like"/>
    <property type="match status" value="1"/>
</dbReference>
<dbReference type="InterPro" id="IPR012460">
    <property type="entry name" value="DUF1667"/>
</dbReference>
<sequence length="123" mass="13178">MEERKLICINCPLGCSLTVTLNEGEVISVTGNTCPRGEAYGRKECTHPTRIVTSTVRVSGGTLPVVSVKTASDIPKEKMEECVRQLKDLTVCAPVHIGDVILENAAGCGVPIVATRNVERKQS</sequence>